<dbReference type="CDD" id="cd03263">
    <property type="entry name" value="ABC_subfamily_A"/>
    <property type="match status" value="1"/>
</dbReference>
<comment type="similarity">
    <text evidence="2">Belongs to the ABC transporter superfamily. ABCA family.</text>
</comment>
<evidence type="ECO:0000256" key="1">
    <source>
        <dbReference type="ARBA" id="ARBA00004141"/>
    </source>
</evidence>
<evidence type="ECO:0000256" key="4">
    <source>
        <dbReference type="ARBA" id="ARBA00022692"/>
    </source>
</evidence>
<accession>A0A7J6N8P0</accession>
<dbReference type="PANTHER" id="PTHR19229">
    <property type="entry name" value="ATP-BINDING CASSETTE TRANSPORTER SUBFAMILY A ABCA"/>
    <property type="match status" value="1"/>
</dbReference>
<reference evidence="12 13" key="1">
    <citation type="submission" date="2020-04" db="EMBL/GenBank/DDBJ databases">
        <title>Perkinsus olseni comparative genomics.</title>
        <authorList>
            <person name="Bogema D.R."/>
        </authorList>
    </citation>
    <scope>NUCLEOTIDE SEQUENCE [LARGE SCALE GENOMIC DNA]</scope>
    <source>
        <strain evidence="12 13">ATCC PRA-207</strain>
    </source>
</reference>
<feature type="transmembrane region" description="Helical" evidence="10">
    <location>
        <begin position="201"/>
        <end position="219"/>
    </location>
</feature>
<evidence type="ECO:0000256" key="3">
    <source>
        <dbReference type="ARBA" id="ARBA00022448"/>
    </source>
</evidence>
<gene>
    <name evidence="12" type="ORF">FOZ63_030238</name>
</gene>
<feature type="domain" description="ABC transporter" evidence="11">
    <location>
        <begin position="433"/>
        <end position="651"/>
    </location>
</feature>
<feature type="transmembrane region" description="Helical" evidence="10">
    <location>
        <begin position="301"/>
        <end position="319"/>
    </location>
</feature>
<keyword evidence="4 10" id="KW-0812">Transmembrane</keyword>
<feature type="transmembrane region" description="Helical" evidence="10">
    <location>
        <begin position="240"/>
        <end position="266"/>
    </location>
</feature>
<feature type="transmembrane region" description="Helical" evidence="10">
    <location>
        <begin position="1003"/>
        <end position="1028"/>
    </location>
</feature>
<feature type="domain" description="ABC transporter" evidence="11">
    <location>
        <begin position="1177"/>
        <end position="1384"/>
    </location>
</feature>
<dbReference type="InterPro" id="IPR026082">
    <property type="entry name" value="ABCA"/>
</dbReference>
<evidence type="ECO:0000256" key="6">
    <source>
        <dbReference type="ARBA" id="ARBA00022741"/>
    </source>
</evidence>
<evidence type="ECO:0000256" key="9">
    <source>
        <dbReference type="ARBA" id="ARBA00023136"/>
    </source>
</evidence>
<evidence type="ECO:0000259" key="11">
    <source>
        <dbReference type="PROSITE" id="PS50893"/>
    </source>
</evidence>
<keyword evidence="9 10" id="KW-0472">Membrane</keyword>
<dbReference type="Proteomes" id="UP000553632">
    <property type="component" value="Unassembled WGS sequence"/>
</dbReference>
<dbReference type="PROSITE" id="PS50893">
    <property type="entry name" value="ABC_TRANSPORTER_2"/>
    <property type="match status" value="2"/>
</dbReference>
<feature type="transmembrane region" description="Helical" evidence="10">
    <location>
        <begin position="365"/>
        <end position="385"/>
    </location>
</feature>
<proteinExistence type="inferred from homology"/>
<evidence type="ECO:0000256" key="2">
    <source>
        <dbReference type="ARBA" id="ARBA00008869"/>
    </source>
</evidence>
<feature type="transmembrane region" description="Helical" evidence="10">
    <location>
        <begin position="1132"/>
        <end position="1152"/>
    </location>
</feature>
<evidence type="ECO:0000256" key="5">
    <source>
        <dbReference type="ARBA" id="ARBA00022737"/>
    </source>
</evidence>
<dbReference type="InterPro" id="IPR003439">
    <property type="entry name" value="ABC_transporter-like_ATP-bd"/>
</dbReference>
<feature type="transmembrane region" description="Helical" evidence="10">
    <location>
        <begin position="922"/>
        <end position="944"/>
    </location>
</feature>
<organism evidence="12 13">
    <name type="scientific">Perkinsus olseni</name>
    <name type="common">Perkinsus atlanticus</name>
    <dbReference type="NCBI Taxonomy" id="32597"/>
    <lineage>
        <taxon>Eukaryota</taxon>
        <taxon>Sar</taxon>
        <taxon>Alveolata</taxon>
        <taxon>Perkinsozoa</taxon>
        <taxon>Perkinsea</taxon>
        <taxon>Perkinsida</taxon>
        <taxon>Perkinsidae</taxon>
        <taxon>Perkinsus</taxon>
    </lineage>
</organism>
<dbReference type="InterPro" id="IPR027417">
    <property type="entry name" value="P-loop_NTPase"/>
</dbReference>
<keyword evidence="5" id="KW-0677">Repeat</keyword>
<keyword evidence="13" id="KW-1185">Reference proteome</keyword>
<evidence type="ECO:0000313" key="12">
    <source>
        <dbReference type="EMBL" id="KAF4679261.1"/>
    </source>
</evidence>
<evidence type="ECO:0000256" key="10">
    <source>
        <dbReference type="SAM" id="Phobius"/>
    </source>
</evidence>
<keyword evidence="6" id="KW-0547">Nucleotide-binding</keyword>
<dbReference type="GO" id="GO:0005524">
    <property type="term" value="F:ATP binding"/>
    <property type="evidence" value="ECO:0007669"/>
    <property type="project" value="UniProtKB-KW"/>
</dbReference>
<dbReference type="OMA" id="SKTMNII"/>
<keyword evidence="8 10" id="KW-1133">Transmembrane helix</keyword>
<protein>
    <recommendedName>
        <fullName evidence="11">ABC transporter domain-containing protein</fullName>
    </recommendedName>
</protein>
<feature type="transmembrane region" description="Helical" evidence="10">
    <location>
        <begin position="795"/>
        <end position="816"/>
    </location>
</feature>
<dbReference type="SUPFAM" id="SSF52540">
    <property type="entry name" value="P-loop containing nucleoside triphosphate hydrolases"/>
    <property type="match status" value="2"/>
</dbReference>
<comment type="caution">
    <text evidence="12">The sequence shown here is derived from an EMBL/GenBank/DDBJ whole genome shotgun (WGS) entry which is preliminary data.</text>
</comment>
<dbReference type="PANTHER" id="PTHR19229:SF36">
    <property type="entry name" value="ATP-BINDING CASSETTE SUB-FAMILY A MEMBER 2"/>
    <property type="match status" value="1"/>
</dbReference>
<keyword evidence="7" id="KW-0067">ATP-binding</keyword>
<evidence type="ECO:0000256" key="7">
    <source>
        <dbReference type="ARBA" id="ARBA00022840"/>
    </source>
</evidence>
<comment type="subcellular location">
    <subcellularLocation>
        <location evidence="1">Membrane</location>
        <topology evidence="1">Multi-pass membrane protein</topology>
    </subcellularLocation>
</comment>
<sequence length="1385" mass="150894">MFEVQEIVITEALKMRHKGDLNTVFVPVCGSTTDEGPRFEPYETVEEVEAVMNLANYGRPRNSSGEDSHEQLCGAIVINDGSDDGLRATIRLDSTWLSSSGAQFYRWITKEQHTPSRMGMHANYSKPHSAKSWYMRQGFLALQLLIGRFFEHRHAGDLNNLTESDYVLEWTELDRYRFVPFPSAPHPSNPGLESLFDLYDLLYWAFAFVVAVQAGEIVRERERRHFMRISGGLQDWVYHTALFVSILVTCAVSSILMTITLITSVFHNSQFFATFLLLFLIGLASTAFALAGSAFFSSERLAALIVFLIYGGTAFIIEVEINPGLCILPGAAAHVAMRLMVHLEIAQRGVTFHTYDEEVWGISPAGLVFISLLSAILWWCVFYYAEQVIPYAGIAAPTQVWYFPLSPAYWRDVFTRTSRESQSLSAFRKEGGLVLNSVTRQYSKGVVGIRSVTMKFPLGRCTVLLGRNGAGKSTLISLVVGTQDPTEGSILSPPANRIGFCPQRSVLWSELTIAEHVDLWCGLRGRSSRDDCLALARELNLDEQWEVQAGNLSGGQRRCLSVMLSFAGGPELVVLDEPSTGLDEAARKKLSQAILRARNPSRAILVSTHYMDEAEYIADEVALLDDGQLIAKGSVPELTNSLDSSFVLRVIFRPDADPSQCIALLARKLAANGIHSQTCATAGRSASVGLRRGSSIKEQDKALRTVEDSLDELQIDTFLVSTVNLGHFFDWVTQALGNSPGFGDERTLETCKKGCQLEDTDDCSQLEADHHLPGARRQFSTILVQRRLTLYTREWIGTLALLAIPALVMVCLLGLIELGERIVSCPPYSVSDLTGVASATEGPLVIPVATADVGSTLSTATEGKLSLEYVPTLFVALSQRHLMVTYQVNRRLESMGAPKLTFVNHPLPIANFEGLQLVKGTVLVVAIGAAMSFIPGPVISFVVMERYSGVTDQLLVAGVRPLSYWSSNLAADFLWVGLGGTAVVQLILLAFNSEPFAVSLDWTIVTFMLLASFSLSVLPATYLLSFLFLDRTRALVGIIVSGIVLTTIVATGVFAVGNLGSEDCESCFDIASSVAWCLNALPHFSLGNGLLKAVFWGTTYKISPWSSHILDNCETVNRGREEACIAGPLDNVLLLIILAPVYFVLVLLSDYIRGKVRGHQSGAFLDHEDDGSSRALILMQNVSKNFGGKEVVNEVSLDVEAGEVVGFLGTNGAGKTTLFKLICGLDTPSSGAISVCGNNGGTSKARMHVGYCSQQDALWDSLSAREHLIIYGRLRGHNDGQVMMVVDRLIAHVGLSGKVADRPSAELSGGARPAFAFAVLPGIAGNRRKLSMAIALVGSPSVILVDEPTAGMDPISQRPIWELIGKMAATKDRAVVSHPMRSTVE</sequence>
<evidence type="ECO:0000256" key="8">
    <source>
        <dbReference type="ARBA" id="ARBA00022989"/>
    </source>
</evidence>
<dbReference type="GO" id="GO:0016887">
    <property type="term" value="F:ATP hydrolysis activity"/>
    <property type="evidence" value="ECO:0007669"/>
    <property type="project" value="InterPro"/>
</dbReference>
<feature type="transmembrane region" description="Helical" evidence="10">
    <location>
        <begin position="969"/>
        <end position="991"/>
    </location>
</feature>
<dbReference type="GO" id="GO:0140359">
    <property type="term" value="F:ABC-type transporter activity"/>
    <property type="evidence" value="ECO:0007669"/>
    <property type="project" value="InterPro"/>
</dbReference>
<dbReference type="SMART" id="SM00382">
    <property type="entry name" value="AAA"/>
    <property type="match status" value="2"/>
</dbReference>
<dbReference type="GO" id="GO:0016020">
    <property type="term" value="C:membrane"/>
    <property type="evidence" value="ECO:0007669"/>
    <property type="project" value="UniProtKB-SubCell"/>
</dbReference>
<feature type="transmembrane region" description="Helical" evidence="10">
    <location>
        <begin position="272"/>
        <end position="296"/>
    </location>
</feature>
<feature type="transmembrane region" description="Helical" evidence="10">
    <location>
        <begin position="1035"/>
        <end position="1056"/>
    </location>
</feature>
<name>A0A7J6N8P0_PEROL</name>
<dbReference type="EMBL" id="JABANO010041318">
    <property type="protein sequence ID" value="KAF4679261.1"/>
    <property type="molecule type" value="Genomic_DNA"/>
</dbReference>
<dbReference type="Pfam" id="PF00005">
    <property type="entry name" value="ABC_tran"/>
    <property type="match status" value="2"/>
</dbReference>
<dbReference type="Pfam" id="PF12698">
    <property type="entry name" value="ABC2_membrane_3"/>
    <property type="match status" value="1"/>
</dbReference>
<dbReference type="InterPro" id="IPR013525">
    <property type="entry name" value="ABC2_TM"/>
</dbReference>
<dbReference type="Gene3D" id="3.40.50.300">
    <property type="entry name" value="P-loop containing nucleotide triphosphate hydrolases"/>
    <property type="match status" value="2"/>
</dbReference>
<dbReference type="InterPro" id="IPR003593">
    <property type="entry name" value="AAA+_ATPase"/>
</dbReference>
<evidence type="ECO:0000313" key="13">
    <source>
        <dbReference type="Proteomes" id="UP000553632"/>
    </source>
</evidence>
<keyword evidence="3" id="KW-0813">Transport</keyword>